<evidence type="ECO:0000313" key="2">
    <source>
        <dbReference type="EMBL" id="EDV98586.1"/>
    </source>
</evidence>
<dbReference type="PhylomeDB" id="B4JYX1"/>
<name>B4JYX1_DROGR</name>
<proteinExistence type="predicted"/>
<gene>
    <name evidence="2" type="primary">Dgri\GH22318</name>
    <name evidence="2" type="ORF">Dgri_GH22318</name>
</gene>
<evidence type="ECO:0000313" key="3">
    <source>
        <dbReference type="Proteomes" id="UP000001070"/>
    </source>
</evidence>
<reference evidence="2 3" key="1">
    <citation type="journal article" date="2007" name="Nature">
        <title>Evolution of genes and genomes on the Drosophila phylogeny.</title>
        <authorList>
            <consortium name="Drosophila 12 Genomes Consortium"/>
            <person name="Clark A.G."/>
            <person name="Eisen M.B."/>
            <person name="Smith D.R."/>
            <person name="Bergman C.M."/>
            <person name="Oliver B."/>
            <person name="Markow T.A."/>
            <person name="Kaufman T.C."/>
            <person name="Kellis M."/>
            <person name="Gelbart W."/>
            <person name="Iyer V.N."/>
            <person name="Pollard D.A."/>
            <person name="Sackton T.B."/>
            <person name="Larracuente A.M."/>
            <person name="Singh N.D."/>
            <person name="Abad J.P."/>
            <person name="Abt D.N."/>
            <person name="Adryan B."/>
            <person name="Aguade M."/>
            <person name="Akashi H."/>
            <person name="Anderson W.W."/>
            <person name="Aquadro C.F."/>
            <person name="Ardell D.H."/>
            <person name="Arguello R."/>
            <person name="Artieri C.G."/>
            <person name="Barbash D.A."/>
            <person name="Barker D."/>
            <person name="Barsanti P."/>
            <person name="Batterham P."/>
            <person name="Batzoglou S."/>
            <person name="Begun D."/>
            <person name="Bhutkar A."/>
            <person name="Blanco E."/>
            <person name="Bosak S.A."/>
            <person name="Bradley R.K."/>
            <person name="Brand A.D."/>
            <person name="Brent M.R."/>
            <person name="Brooks A.N."/>
            <person name="Brown R.H."/>
            <person name="Butlin R.K."/>
            <person name="Caggese C."/>
            <person name="Calvi B.R."/>
            <person name="Bernardo de Carvalho A."/>
            <person name="Caspi A."/>
            <person name="Castrezana S."/>
            <person name="Celniker S.E."/>
            <person name="Chang J.L."/>
            <person name="Chapple C."/>
            <person name="Chatterji S."/>
            <person name="Chinwalla A."/>
            <person name="Civetta A."/>
            <person name="Clifton S.W."/>
            <person name="Comeron J.M."/>
            <person name="Costello J.C."/>
            <person name="Coyne J.A."/>
            <person name="Daub J."/>
            <person name="David R.G."/>
            <person name="Delcher A.L."/>
            <person name="Delehaunty K."/>
            <person name="Do C.B."/>
            <person name="Ebling H."/>
            <person name="Edwards K."/>
            <person name="Eickbush T."/>
            <person name="Evans J.D."/>
            <person name="Filipski A."/>
            <person name="Findeiss S."/>
            <person name="Freyhult E."/>
            <person name="Fulton L."/>
            <person name="Fulton R."/>
            <person name="Garcia A.C."/>
            <person name="Gardiner A."/>
            <person name="Garfield D.A."/>
            <person name="Garvin B.E."/>
            <person name="Gibson G."/>
            <person name="Gilbert D."/>
            <person name="Gnerre S."/>
            <person name="Godfrey J."/>
            <person name="Good R."/>
            <person name="Gotea V."/>
            <person name="Gravely B."/>
            <person name="Greenberg A.J."/>
            <person name="Griffiths-Jones S."/>
            <person name="Gross S."/>
            <person name="Guigo R."/>
            <person name="Gustafson E.A."/>
            <person name="Haerty W."/>
            <person name="Hahn M.W."/>
            <person name="Halligan D.L."/>
            <person name="Halpern A.L."/>
            <person name="Halter G.M."/>
            <person name="Han M.V."/>
            <person name="Heger A."/>
            <person name="Hillier L."/>
            <person name="Hinrichs A.S."/>
            <person name="Holmes I."/>
            <person name="Hoskins R.A."/>
            <person name="Hubisz M.J."/>
            <person name="Hultmark D."/>
            <person name="Huntley M.A."/>
            <person name="Jaffe D.B."/>
            <person name="Jagadeeshan S."/>
            <person name="Jeck W.R."/>
            <person name="Johnson J."/>
            <person name="Jones C.D."/>
            <person name="Jordan W.C."/>
            <person name="Karpen G.H."/>
            <person name="Kataoka E."/>
            <person name="Keightley P.D."/>
            <person name="Kheradpour P."/>
            <person name="Kirkness E.F."/>
            <person name="Koerich L.B."/>
            <person name="Kristiansen K."/>
            <person name="Kudrna D."/>
            <person name="Kulathinal R.J."/>
            <person name="Kumar S."/>
            <person name="Kwok R."/>
            <person name="Lander E."/>
            <person name="Langley C.H."/>
            <person name="Lapoint R."/>
            <person name="Lazzaro B.P."/>
            <person name="Lee S.J."/>
            <person name="Levesque L."/>
            <person name="Li R."/>
            <person name="Lin C.F."/>
            <person name="Lin M.F."/>
            <person name="Lindblad-Toh K."/>
            <person name="Llopart A."/>
            <person name="Long M."/>
            <person name="Low L."/>
            <person name="Lozovsky E."/>
            <person name="Lu J."/>
            <person name="Luo M."/>
            <person name="Machado C.A."/>
            <person name="Makalowski W."/>
            <person name="Marzo M."/>
            <person name="Matsuda M."/>
            <person name="Matzkin L."/>
            <person name="McAllister B."/>
            <person name="McBride C.S."/>
            <person name="McKernan B."/>
            <person name="McKernan K."/>
            <person name="Mendez-Lago M."/>
            <person name="Minx P."/>
            <person name="Mollenhauer M.U."/>
            <person name="Montooth K."/>
            <person name="Mount S.M."/>
            <person name="Mu X."/>
            <person name="Myers E."/>
            <person name="Negre B."/>
            <person name="Newfeld S."/>
            <person name="Nielsen R."/>
            <person name="Noor M.A."/>
            <person name="O'Grady P."/>
            <person name="Pachter L."/>
            <person name="Papaceit M."/>
            <person name="Parisi M.J."/>
            <person name="Parisi M."/>
            <person name="Parts L."/>
            <person name="Pedersen J.S."/>
            <person name="Pesole G."/>
            <person name="Phillippy A.M."/>
            <person name="Ponting C.P."/>
            <person name="Pop M."/>
            <person name="Porcelli D."/>
            <person name="Powell J.R."/>
            <person name="Prohaska S."/>
            <person name="Pruitt K."/>
            <person name="Puig M."/>
            <person name="Quesneville H."/>
            <person name="Ram K.R."/>
            <person name="Rand D."/>
            <person name="Rasmussen M.D."/>
            <person name="Reed L.K."/>
            <person name="Reenan R."/>
            <person name="Reily A."/>
            <person name="Remington K.A."/>
            <person name="Rieger T.T."/>
            <person name="Ritchie M.G."/>
            <person name="Robin C."/>
            <person name="Rogers Y.H."/>
            <person name="Rohde C."/>
            <person name="Rozas J."/>
            <person name="Rubenfield M.J."/>
            <person name="Ruiz A."/>
            <person name="Russo S."/>
            <person name="Salzberg S.L."/>
            <person name="Sanchez-Gracia A."/>
            <person name="Saranga D.J."/>
            <person name="Sato H."/>
            <person name="Schaeffer S.W."/>
            <person name="Schatz M.C."/>
            <person name="Schlenke T."/>
            <person name="Schwartz R."/>
            <person name="Segarra C."/>
            <person name="Singh R.S."/>
            <person name="Sirot L."/>
            <person name="Sirota M."/>
            <person name="Sisneros N.B."/>
            <person name="Smith C.D."/>
            <person name="Smith T.F."/>
            <person name="Spieth J."/>
            <person name="Stage D.E."/>
            <person name="Stark A."/>
            <person name="Stephan W."/>
            <person name="Strausberg R.L."/>
            <person name="Strempel S."/>
            <person name="Sturgill D."/>
            <person name="Sutton G."/>
            <person name="Sutton G.G."/>
            <person name="Tao W."/>
            <person name="Teichmann S."/>
            <person name="Tobari Y.N."/>
            <person name="Tomimura Y."/>
            <person name="Tsolas J.M."/>
            <person name="Valente V.L."/>
            <person name="Venter E."/>
            <person name="Venter J.C."/>
            <person name="Vicario S."/>
            <person name="Vieira F.G."/>
            <person name="Vilella A.J."/>
            <person name="Villasante A."/>
            <person name="Walenz B."/>
            <person name="Wang J."/>
            <person name="Wasserman M."/>
            <person name="Watts T."/>
            <person name="Wilson D."/>
            <person name="Wilson R.K."/>
            <person name="Wing R.A."/>
            <person name="Wolfner M.F."/>
            <person name="Wong A."/>
            <person name="Wong G.K."/>
            <person name="Wu C.I."/>
            <person name="Wu G."/>
            <person name="Yamamoto D."/>
            <person name="Yang H.P."/>
            <person name="Yang S.P."/>
            <person name="Yorke J.A."/>
            <person name="Yoshida K."/>
            <person name="Zdobnov E."/>
            <person name="Zhang P."/>
            <person name="Zhang Y."/>
            <person name="Zimin A.V."/>
            <person name="Baldwin J."/>
            <person name="Abdouelleil A."/>
            <person name="Abdulkadir J."/>
            <person name="Abebe A."/>
            <person name="Abera B."/>
            <person name="Abreu J."/>
            <person name="Acer S.C."/>
            <person name="Aftuck L."/>
            <person name="Alexander A."/>
            <person name="An P."/>
            <person name="Anderson E."/>
            <person name="Anderson S."/>
            <person name="Arachi H."/>
            <person name="Azer M."/>
            <person name="Bachantsang P."/>
            <person name="Barry A."/>
            <person name="Bayul T."/>
            <person name="Berlin A."/>
            <person name="Bessette D."/>
            <person name="Bloom T."/>
            <person name="Blye J."/>
            <person name="Boguslavskiy L."/>
            <person name="Bonnet C."/>
            <person name="Boukhgalter B."/>
            <person name="Bourzgui I."/>
            <person name="Brown A."/>
            <person name="Cahill P."/>
            <person name="Channer S."/>
            <person name="Cheshatsang Y."/>
            <person name="Chuda L."/>
            <person name="Citroen M."/>
            <person name="Collymore A."/>
            <person name="Cooke P."/>
            <person name="Costello M."/>
            <person name="D'Aco K."/>
            <person name="Daza R."/>
            <person name="De Haan G."/>
            <person name="DeGray S."/>
            <person name="DeMaso C."/>
            <person name="Dhargay N."/>
            <person name="Dooley K."/>
            <person name="Dooley E."/>
            <person name="Doricent M."/>
            <person name="Dorje P."/>
            <person name="Dorjee K."/>
            <person name="Dupes A."/>
            <person name="Elong R."/>
            <person name="Falk J."/>
            <person name="Farina A."/>
            <person name="Faro S."/>
            <person name="Ferguson D."/>
            <person name="Fisher S."/>
            <person name="Foley C.D."/>
            <person name="Franke A."/>
            <person name="Friedrich D."/>
            <person name="Gadbois L."/>
            <person name="Gearin G."/>
            <person name="Gearin C.R."/>
            <person name="Giannoukos G."/>
            <person name="Goode T."/>
            <person name="Graham J."/>
            <person name="Grandbois E."/>
            <person name="Grewal S."/>
            <person name="Gyaltsen K."/>
            <person name="Hafez N."/>
            <person name="Hagos B."/>
            <person name="Hall J."/>
            <person name="Henson C."/>
            <person name="Hollinger A."/>
            <person name="Honan T."/>
            <person name="Huard M.D."/>
            <person name="Hughes L."/>
            <person name="Hurhula B."/>
            <person name="Husby M.E."/>
            <person name="Kamat A."/>
            <person name="Kanga B."/>
            <person name="Kashin S."/>
            <person name="Khazanovich D."/>
            <person name="Kisner P."/>
            <person name="Lance K."/>
            <person name="Lara M."/>
            <person name="Lee W."/>
            <person name="Lennon N."/>
            <person name="Letendre F."/>
            <person name="LeVine R."/>
            <person name="Lipovsky A."/>
            <person name="Liu X."/>
            <person name="Liu J."/>
            <person name="Liu S."/>
            <person name="Lokyitsang T."/>
            <person name="Lokyitsang Y."/>
            <person name="Lubonja R."/>
            <person name="Lui A."/>
            <person name="MacDonald P."/>
            <person name="Magnisalis V."/>
            <person name="Maru K."/>
            <person name="Matthews C."/>
            <person name="McCusker W."/>
            <person name="McDonough S."/>
            <person name="Mehta T."/>
            <person name="Meldrim J."/>
            <person name="Meneus L."/>
            <person name="Mihai O."/>
            <person name="Mihalev A."/>
            <person name="Mihova T."/>
            <person name="Mittelman R."/>
            <person name="Mlenga V."/>
            <person name="Montmayeur A."/>
            <person name="Mulrain L."/>
            <person name="Navidi A."/>
            <person name="Naylor J."/>
            <person name="Negash T."/>
            <person name="Nguyen T."/>
            <person name="Nguyen N."/>
            <person name="Nicol R."/>
            <person name="Norbu C."/>
            <person name="Norbu N."/>
            <person name="Novod N."/>
            <person name="O'Neill B."/>
            <person name="Osman S."/>
            <person name="Markiewicz E."/>
            <person name="Oyono O.L."/>
            <person name="Patti C."/>
            <person name="Phunkhang P."/>
            <person name="Pierre F."/>
            <person name="Priest M."/>
            <person name="Raghuraman S."/>
            <person name="Rege F."/>
            <person name="Reyes R."/>
            <person name="Rise C."/>
            <person name="Rogov P."/>
            <person name="Ross K."/>
            <person name="Ryan E."/>
            <person name="Settipalli S."/>
            <person name="Shea T."/>
            <person name="Sherpa N."/>
            <person name="Shi L."/>
            <person name="Shih D."/>
            <person name="Sparrow T."/>
            <person name="Spaulding J."/>
            <person name="Stalker J."/>
            <person name="Stange-Thomann N."/>
            <person name="Stavropoulos S."/>
            <person name="Stone C."/>
            <person name="Strader C."/>
            <person name="Tesfaye S."/>
            <person name="Thomson T."/>
            <person name="Thoulutsang Y."/>
            <person name="Thoulutsang D."/>
            <person name="Topham K."/>
            <person name="Topping I."/>
            <person name="Tsamla T."/>
            <person name="Vassiliev H."/>
            <person name="Vo A."/>
            <person name="Wangchuk T."/>
            <person name="Wangdi T."/>
            <person name="Weiand M."/>
            <person name="Wilkinson J."/>
            <person name="Wilson A."/>
            <person name="Yadav S."/>
            <person name="Young G."/>
            <person name="Yu Q."/>
            <person name="Zembek L."/>
            <person name="Zhong D."/>
            <person name="Zimmer A."/>
            <person name="Zwirko Z."/>
            <person name="Jaffe D.B."/>
            <person name="Alvarez P."/>
            <person name="Brockman W."/>
            <person name="Butler J."/>
            <person name="Chin C."/>
            <person name="Gnerre S."/>
            <person name="Grabherr M."/>
            <person name="Kleber M."/>
            <person name="Mauceli E."/>
            <person name="MacCallum I."/>
        </authorList>
    </citation>
    <scope>NUCLEOTIDE SEQUENCE [LARGE SCALE GENOMIC DNA]</scope>
    <source>
        <strain evidence="3">Tucson 15287-2541.00</strain>
    </source>
</reference>
<accession>B4JYX1</accession>
<feature type="region of interest" description="Disordered" evidence="1">
    <location>
        <begin position="69"/>
        <end position="107"/>
    </location>
</feature>
<dbReference type="InParanoid" id="B4JYX1"/>
<dbReference type="EMBL" id="CH916378">
    <property type="protein sequence ID" value="EDV98586.1"/>
    <property type="molecule type" value="Genomic_DNA"/>
</dbReference>
<dbReference type="Proteomes" id="UP000001070">
    <property type="component" value="Unassembled WGS sequence"/>
</dbReference>
<organism evidence="3">
    <name type="scientific">Drosophila grimshawi</name>
    <name type="common">Hawaiian fruit fly</name>
    <name type="synonym">Idiomyia grimshawi</name>
    <dbReference type="NCBI Taxonomy" id="7222"/>
    <lineage>
        <taxon>Eukaryota</taxon>
        <taxon>Metazoa</taxon>
        <taxon>Ecdysozoa</taxon>
        <taxon>Arthropoda</taxon>
        <taxon>Hexapoda</taxon>
        <taxon>Insecta</taxon>
        <taxon>Pterygota</taxon>
        <taxon>Neoptera</taxon>
        <taxon>Endopterygota</taxon>
        <taxon>Diptera</taxon>
        <taxon>Brachycera</taxon>
        <taxon>Muscomorpha</taxon>
        <taxon>Ephydroidea</taxon>
        <taxon>Drosophilidae</taxon>
        <taxon>Drosophila</taxon>
        <taxon>Hawaiian Drosophila</taxon>
    </lineage>
</organism>
<protein>
    <submittedName>
        <fullName evidence="2">GH22318</fullName>
    </submittedName>
</protein>
<evidence type="ECO:0000256" key="1">
    <source>
        <dbReference type="SAM" id="MobiDB-lite"/>
    </source>
</evidence>
<keyword evidence="3" id="KW-1185">Reference proteome</keyword>
<feature type="compositionally biased region" description="Basic and acidic residues" evidence="1">
    <location>
        <begin position="70"/>
        <end position="85"/>
    </location>
</feature>
<dbReference type="AlphaFoldDB" id="B4JYX1"/>
<dbReference type="HOGENOM" id="CLU_150867_0_0_1"/>
<sequence>MASPPHAVSIDGDVVMDAVPEANEEVLPRRRRHPSDMDDVNPEWLRWQYPELPPTPDADTTAVCFAGPRPRIDSWESAEPIKPDETENSEGETEGPGTLGDEEPMLI</sequence>